<dbReference type="InterPro" id="IPR036770">
    <property type="entry name" value="Ankyrin_rpt-contain_sf"/>
</dbReference>
<dbReference type="InterPro" id="IPR011941">
    <property type="entry name" value="DNA_recomb/repair_Rad51"/>
</dbReference>
<dbReference type="Gene3D" id="3.40.50.300">
    <property type="entry name" value="P-loop containing nucleotide triphosphate hydrolases"/>
    <property type="match status" value="1"/>
</dbReference>
<dbReference type="PROSITE" id="PS50163">
    <property type="entry name" value="RECA_3"/>
    <property type="match status" value="1"/>
</dbReference>
<dbReference type="VEuPathDB" id="AmoebaDB:NF0032090"/>
<dbReference type="EMBL" id="VFQX01000037">
    <property type="protein sequence ID" value="KAF0976529.1"/>
    <property type="molecule type" value="Genomic_DNA"/>
</dbReference>
<dbReference type="AlphaFoldDB" id="A0A6A5BUF3"/>
<dbReference type="PROSITE" id="PS50088">
    <property type="entry name" value="ANK_REPEAT"/>
    <property type="match status" value="1"/>
</dbReference>
<dbReference type="Gene3D" id="1.25.40.20">
    <property type="entry name" value="Ankyrin repeat-containing domain"/>
    <property type="match status" value="1"/>
</dbReference>
<evidence type="ECO:0000256" key="8">
    <source>
        <dbReference type="RuleBase" id="RU003422"/>
    </source>
</evidence>
<evidence type="ECO:0000256" key="6">
    <source>
        <dbReference type="ARBA" id="ARBA00023242"/>
    </source>
</evidence>
<dbReference type="NCBIfam" id="TIGR02239">
    <property type="entry name" value="recomb_RAD51"/>
    <property type="match status" value="1"/>
</dbReference>
<keyword evidence="14" id="KW-1185">Reference proteome</keyword>
<dbReference type="GO" id="GO:0000150">
    <property type="term" value="F:DNA strand exchange activity"/>
    <property type="evidence" value="ECO:0007669"/>
    <property type="project" value="InterPro"/>
</dbReference>
<dbReference type="GO" id="GO:0000794">
    <property type="term" value="C:condensed nuclear chromosome"/>
    <property type="evidence" value="ECO:0007669"/>
    <property type="project" value="TreeGrafter"/>
</dbReference>
<dbReference type="Pfam" id="PF14520">
    <property type="entry name" value="HHH_5"/>
    <property type="match status" value="1"/>
</dbReference>
<dbReference type="InterPro" id="IPR002110">
    <property type="entry name" value="Ankyrin_rpt"/>
</dbReference>
<dbReference type="FunFam" id="3.40.50.300:FF:002052">
    <property type="entry name" value="DNA repair protein RAD51 homolog"/>
    <property type="match status" value="1"/>
</dbReference>
<dbReference type="NCBIfam" id="NF003301">
    <property type="entry name" value="PRK04301.1"/>
    <property type="match status" value="1"/>
</dbReference>
<comment type="similarity">
    <text evidence="2 9">Belongs to the RecA family. RAD51 subfamily.</text>
</comment>
<feature type="region of interest" description="Disordered" evidence="10">
    <location>
        <begin position="1"/>
        <end position="24"/>
    </location>
</feature>
<dbReference type="InterPro" id="IPR003593">
    <property type="entry name" value="AAA+_ATPase"/>
</dbReference>
<dbReference type="GO" id="GO:0006312">
    <property type="term" value="P:mitotic recombination"/>
    <property type="evidence" value="ECO:0007669"/>
    <property type="project" value="TreeGrafter"/>
</dbReference>
<feature type="compositionally biased region" description="Acidic residues" evidence="10">
    <location>
        <begin position="11"/>
        <end position="23"/>
    </location>
</feature>
<keyword evidence="9" id="KW-0227">DNA damage</keyword>
<comment type="function">
    <text evidence="9">Binds to single and double-stranded DNA and exhibits DNA-dependent ATPase activity. Underwinds duplex DNA.</text>
</comment>
<keyword evidence="5 9" id="KW-0238">DNA-binding</keyword>
<evidence type="ECO:0000256" key="9">
    <source>
        <dbReference type="RuleBase" id="RU364139"/>
    </source>
</evidence>
<evidence type="ECO:0000313" key="13">
    <source>
        <dbReference type="EMBL" id="KAF0976529.1"/>
    </source>
</evidence>
<dbReference type="PANTHER" id="PTHR22942">
    <property type="entry name" value="RECA/RAD51/RADA DNA STRAND-PAIRING FAMILY MEMBER"/>
    <property type="match status" value="1"/>
</dbReference>
<dbReference type="PROSITE" id="PS50297">
    <property type="entry name" value="ANK_REP_REGION"/>
    <property type="match status" value="1"/>
</dbReference>
<protein>
    <recommendedName>
        <fullName evidence="9">DNA repair protein RAD51 homolog</fullName>
    </recommendedName>
</protein>
<dbReference type="GO" id="GO:0005524">
    <property type="term" value="F:ATP binding"/>
    <property type="evidence" value="ECO:0007669"/>
    <property type="project" value="UniProtKB-KW"/>
</dbReference>
<dbReference type="Gene3D" id="1.10.150.20">
    <property type="entry name" value="5' to 3' exonuclease, C-terminal subdomain"/>
    <property type="match status" value="1"/>
</dbReference>
<dbReference type="FunFam" id="1.10.150.20:FF:000008">
    <property type="entry name" value="DNA repair protein RAD51 homolog"/>
    <property type="match status" value="1"/>
</dbReference>
<dbReference type="GO" id="GO:0000730">
    <property type="term" value="P:DNA recombinase assembly"/>
    <property type="evidence" value="ECO:0007669"/>
    <property type="project" value="TreeGrafter"/>
</dbReference>
<dbReference type="OrthoDB" id="10251254at2759"/>
<evidence type="ECO:0000313" key="14">
    <source>
        <dbReference type="Proteomes" id="UP000444721"/>
    </source>
</evidence>
<dbReference type="Pfam" id="PF08423">
    <property type="entry name" value="Rad51"/>
    <property type="match status" value="1"/>
</dbReference>
<feature type="domain" description="RecA family profile 2" evidence="12">
    <location>
        <begin position="287"/>
        <end position="339"/>
    </location>
</feature>
<dbReference type="SUPFAM" id="SSF48403">
    <property type="entry name" value="Ankyrin repeat"/>
    <property type="match status" value="1"/>
</dbReference>
<dbReference type="Proteomes" id="UP000444721">
    <property type="component" value="Unassembled WGS sequence"/>
</dbReference>
<dbReference type="InterPro" id="IPR027417">
    <property type="entry name" value="P-loop_NTPase"/>
</dbReference>
<dbReference type="GO" id="GO:0007131">
    <property type="term" value="P:reciprocal meiotic recombination"/>
    <property type="evidence" value="ECO:0007669"/>
    <property type="project" value="TreeGrafter"/>
</dbReference>
<keyword evidence="4 8" id="KW-0067">ATP-binding</keyword>
<reference evidence="13 14" key="1">
    <citation type="journal article" date="2019" name="Sci. Rep.">
        <title>Nanopore sequencing improves the draft genome of the human pathogenic amoeba Naegleria fowleri.</title>
        <authorList>
            <person name="Liechti N."/>
            <person name="Schurch N."/>
            <person name="Bruggmann R."/>
            <person name="Wittwer M."/>
        </authorList>
    </citation>
    <scope>NUCLEOTIDE SEQUENCE [LARGE SCALE GENOMIC DNA]</scope>
    <source>
        <strain evidence="13 14">ATCC 30894</strain>
    </source>
</reference>
<sequence>MARKSKSKEVEEVEEEEVVEESSEATAEVGDAFIPIQELENHGISATDVKKLVAGGFHTVQSLIMTPKKTIINVKGISEQKCDKILEAAQKLFPSGFSTAAAYQEVRKKVTKVSTGSKELDKLLGGGIESNSLTEIFGEFRTGKTQLCHTLAVTCQLPLENGGGEGKALYIDTEGTFRPERLEPIAERFGLKYSEVLDNVTFARAYSSDHQEKLLQEAGKLLAESHYAVIIVDSCTGLYRSEFSGRGELNARQIRLSAFLKNLLKLADEFHVAVVVTNQVVAQVDGGAAFAGAANALKPIGGHIMAHMATTRLFLRKGKGEERICKIYDSPSLPEAELERVGVSEDDYEANDPRSDRYVPSTKNVWTFSTALHMALMNKNERLVKLLLAHGADTRIPYREDEQNTTCLELTKQQEPFLSLIKNGFEWTPENHELLPSN</sequence>
<feature type="domain" description="RecA family profile 1" evidence="11">
    <location>
        <begin position="109"/>
        <end position="280"/>
    </location>
</feature>
<keyword evidence="9" id="KW-0234">DNA repair</keyword>
<dbReference type="VEuPathDB" id="AmoebaDB:NfTy_083650"/>
<keyword evidence="9" id="KW-0233">DNA recombination</keyword>
<dbReference type="VEuPathDB" id="AmoebaDB:FDP41_004428"/>
<dbReference type="GO" id="GO:0003697">
    <property type="term" value="F:single-stranded DNA binding"/>
    <property type="evidence" value="ECO:0007669"/>
    <property type="project" value="InterPro"/>
</dbReference>
<dbReference type="GeneID" id="68111646"/>
<dbReference type="GO" id="GO:1990426">
    <property type="term" value="P:mitotic recombination-dependent replication fork processing"/>
    <property type="evidence" value="ECO:0007669"/>
    <property type="project" value="InterPro"/>
</dbReference>
<dbReference type="RefSeq" id="XP_044561242.1">
    <property type="nucleotide sequence ID" value="XM_044707841.1"/>
</dbReference>
<dbReference type="InterPro" id="IPR013632">
    <property type="entry name" value="Rad51_C"/>
</dbReference>
<comment type="caution">
    <text evidence="13">The sequence shown here is derived from an EMBL/GenBank/DDBJ whole genome shotgun (WGS) entry which is preliminary data.</text>
</comment>
<gene>
    <name evidence="13" type="ORF">FDP41_004428</name>
</gene>
<evidence type="ECO:0000259" key="12">
    <source>
        <dbReference type="PROSITE" id="PS50163"/>
    </source>
</evidence>
<keyword evidence="7" id="KW-0040">ANK repeat</keyword>
<dbReference type="SUPFAM" id="SSF52540">
    <property type="entry name" value="P-loop containing nucleoside triphosphate hydrolases"/>
    <property type="match status" value="1"/>
</dbReference>
<accession>A0A6A5BUF3</accession>
<dbReference type="SUPFAM" id="SSF47794">
    <property type="entry name" value="Rad51 N-terminal domain-like"/>
    <property type="match status" value="1"/>
</dbReference>
<keyword evidence="6 9" id="KW-0539">Nucleus</keyword>
<evidence type="ECO:0000256" key="2">
    <source>
        <dbReference type="ARBA" id="ARBA00007095"/>
    </source>
</evidence>
<name>A0A6A5BUF3_NAEFO</name>
<dbReference type="GO" id="GO:0140664">
    <property type="term" value="F:ATP-dependent DNA damage sensor activity"/>
    <property type="evidence" value="ECO:0007669"/>
    <property type="project" value="InterPro"/>
</dbReference>
<dbReference type="InterPro" id="IPR010995">
    <property type="entry name" value="DNA_repair_Rad51/TF_NusA_a-hlx"/>
</dbReference>
<dbReference type="SMART" id="SM00248">
    <property type="entry name" value="ANK"/>
    <property type="match status" value="1"/>
</dbReference>
<dbReference type="VEuPathDB" id="AmoebaDB:NfTy_084370"/>
<dbReference type="Pfam" id="PF00023">
    <property type="entry name" value="Ank"/>
    <property type="match status" value="1"/>
</dbReference>
<evidence type="ECO:0000256" key="5">
    <source>
        <dbReference type="ARBA" id="ARBA00023125"/>
    </source>
</evidence>
<dbReference type="PANTHER" id="PTHR22942:SF39">
    <property type="entry name" value="DNA REPAIR PROTEIN RAD51 HOMOLOG 1"/>
    <property type="match status" value="1"/>
</dbReference>
<feature type="repeat" description="ANK" evidence="7">
    <location>
        <begin position="367"/>
        <end position="399"/>
    </location>
</feature>
<dbReference type="PROSITE" id="PS50162">
    <property type="entry name" value="RECA_2"/>
    <property type="match status" value="1"/>
</dbReference>
<dbReference type="GO" id="GO:0042148">
    <property type="term" value="P:DNA strand invasion"/>
    <property type="evidence" value="ECO:0007669"/>
    <property type="project" value="TreeGrafter"/>
</dbReference>
<dbReference type="SMART" id="SM00382">
    <property type="entry name" value="AAA"/>
    <property type="match status" value="1"/>
</dbReference>
<evidence type="ECO:0000256" key="10">
    <source>
        <dbReference type="SAM" id="MobiDB-lite"/>
    </source>
</evidence>
<keyword evidence="3 8" id="KW-0547">Nucleotide-binding</keyword>
<dbReference type="InterPro" id="IPR020587">
    <property type="entry name" value="RecA_monomer-monomer_interface"/>
</dbReference>
<organism evidence="13 14">
    <name type="scientific">Naegleria fowleri</name>
    <name type="common">Brain eating amoeba</name>
    <dbReference type="NCBI Taxonomy" id="5763"/>
    <lineage>
        <taxon>Eukaryota</taxon>
        <taxon>Discoba</taxon>
        <taxon>Heterolobosea</taxon>
        <taxon>Tetramitia</taxon>
        <taxon>Eutetramitia</taxon>
        <taxon>Vahlkampfiidae</taxon>
        <taxon>Naegleria</taxon>
    </lineage>
</organism>
<dbReference type="InterPro" id="IPR020588">
    <property type="entry name" value="RecA_ATP-bd"/>
</dbReference>
<dbReference type="GO" id="GO:0070192">
    <property type="term" value="P:chromosome organization involved in meiotic cell cycle"/>
    <property type="evidence" value="ECO:0007669"/>
    <property type="project" value="TreeGrafter"/>
</dbReference>
<comment type="subcellular location">
    <subcellularLocation>
        <location evidence="1 9">Nucleus</location>
    </subcellularLocation>
</comment>
<evidence type="ECO:0000256" key="3">
    <source>
        <dbReference type="ARBA" id="ARBA00022741"/>
    </source>
</evidence>
<evidence type="ECO:0000256" key="7">
    <source>
        <dbReference type="PROSITE-ProRule" id="PRU00023"/>
    </source>
</evidence>
<evidence type="ECO:0000256" key="4">
    <source>
        <dbReference type="ARBA" id="ARBA00022840"/>
    </source>
</evidence>
<proteinExistence type="inferred from homology"/>
<dbReference type="OMA" id="EMRICKI"/>
<dbReference type="GO" id="GO:0003690">
    <property type="term" value="F:double-stranded DNA binding"/>
    <property type="evidence" value="ECO:0007669"/>
    <property type="project" value="InterPro"/>
</dbReference>
<evidence type="ECO:0000259" key="11">
    <source>
        <dbReference type="PROSITE" id="PS50162"/>
    </source>
</evidence>
<evidence type="ECO:0000256" key="1">
    <source>
        <dbReference type="ARBA" id="ARBA00004123"/>
    </source>
</evidence>